<dbReference type="FunFam" id="3.80.10.10:FF:000095">
    <property type="entry name" value="LRR receptor-like serine/threonine-protein kinase GSO1"/>
    <property type="match status" value="2"/>
</dbReference>
<evidence type="ECO:0000256" key="9">
    <source>
        <dbReference type="ARBA" id="ARBA00022989"/>
    </source>
</evidence>
<dbReference type="PROSITE" id="PS51450">
    <property type="entry name" value="LRR"/>
    <property type="match status" value="1"/>
</dbReference>
<keyword evidence="2" id="KW-1003">Cell membrane</keyword>
<dbReference type="SMART" id="SM00369">
    <property type="entry name" value="LRR_TYP"/>
    <property type="match status" value="12"/>
</dbReference>
<dbReference type="PROSITE" id="PS50011">
    <property type="entry name" value="PROTEIN_KINASE_DOM"/>
    <property type="match status" value="1"/>
</dbReference>
<dbReference type="GO" id="GO:0005886">
    <property type="term" value="C:plasma membrane"/>
    <property type="evidence" value="ECO:0007669"/>
    <property type="project" value="UniProtKB-SubCell"/>
</dbReference>
<dbReference type="GO" id="GO:0009791">
    <property type="term" value="P:post-embryonic development"/>
    <property type="evidence" value="ECO:0007669"/>
    <property type="project" value="UniProtKB-ARBA"/>
</dbReference>
<keyword evidence="17" id="KW-1185">Reference proteome</keyword>
<name>A0A843VB62_COLES</name>
<dbReference type="AlphaFoldDB" id="A0A843VB62"/>
<keyword evidence="3" id="KW-0433">Leucine-rich repeat</keyword>
<dbReference type="Pfam" id="PF23598">
    <property type="entry name" value="LRR_14"/>
    <property type="match status" value="1"/>
</dbReference>
<accession>A0A843VB62</accession>
<dbReference type="SUPFAM" id="SSF56112">
    <property type="entry name" value="Protein kinase-like (PK-like)"/>
    <property type="match status" value="1"/>
</dbReference>
<evidence type="ECO:0000256" key="8">
    <source>
        <dbReference type="ARBA" id="ARBA00022840"/>
    </source>
</evidence>
<keyword evidence="4 14" id="KW-0812">Transmembrane</keyword>
<feature type="transmembrane region" description="Helical" evidence="14">
    <location>
        <begin position="775"/>
        <end position="801"/>
    </location>
</feature>
<comment type="subcellular location">
    <subcellularLocation>
        <location evidence="1">Cell membrane</location>
        <topology evidence="1">Single-pass type I membrane protein</topology>
    </subcellularLocation>
</comment>
<dbReference type="InterPro" id="IPR055414">
    <property type="entry name" value="LRR_R13L4/SHOC2-like"/>
</dbReference>
<evidence type="ECO:0000256" key="7">
    <source>
        <dbReference type="ARBA" id="ARBA00022741"/>
    </source>
</evidence>
<dbReference type="FunFam" id="1.10.510.10:FF:000192">
    <property type="entry name" value="LRR receptor-like serine/threonine-protein kinase RPK2"/>
    <property type="match status" value="1"/>
</dbReference>
<dbReference type="GO" id="GO:0005524">
    <property type="term" value="F:ATP binding"/>
    <property type="evidence" value="ECO:0007669"/>
    <property type="project" value="UniProtKB-KW"/>
</dbReference>
<dbReference type="PANTHER" id="PTHR48054:SF7">
    <property type="entry name" value="RECEPTOR KINASE"/>
    <property type="match status" value="1"/>
</dbReference>
<dbReference type="GO" id="GO:0004672">
    <property type="term" value="F:protein kinase activity"/>
    <property type="evidence" value="ECO:0007669"/>
    <property type="project" value="InterPro"/>
</dbReference>
<dbReference type="EMBL" id="NMUH01001377">
    <property type="protein sequence ID" value="MQL91767.1"/>
    <property type="molecule type" value="Genomic_DNA"/>
</dbReference>
<feature type="region of interest" description="Disordered" evidence="13">
    <location>
        <begin position="815"/>
        <end position="843"/>
    </location>
</feature>
<dbReference type="Pfam" id="PF00560">
    <property type="entry name" value="LRR_1"/>
    <property type="match status" value="8"/>
</dbReference>
<evidence type="ECO:0000256" key="13">
    <source>
        <dbReference type="SAM" id="MobiDB-lite"/>
    </source>
</evidence>
<feature type="domain" description="Protein kinase" evidence="15">
    <location>
        <begin position="865"/>
        <end position="1157"/>
    </location>
</feature>
<dbReference type="InterPro" id="IPR052592">
    <property type="entry name" value="LRR-RLK"/>
</dbReference>
<dbReference type="FunFam" id="3.80.10.10:FF:000233">
    <property type="entry name" value="Leucine-rich repeat receptor-like protein kinase TDR"/>
    <property type="match status" value="1"/>
</dbReference>
<evidence type="ECO:0000256" key="3">
    <source>
        <dbReference type="ARBA" id="ARBA00022614"/>
    </source>
</evidence>
<evidence type="ECO:0000313" key="17">
    <source>
        <dbReference type="Proteomes" id="UP000652761"/>
    </source>
</evidence>
<dbReference type="SUPFAM" id="SSF52058">
    <property type="entry name" value="L domain-like"/>
    <property type="match status" value="3"/>
</dbReference>
<dbReference type="Proteomes" id="UP000652761">
    <property type="component" value="Unassembled WGS sequence"/>
</dbReference>
<evidence type="ECO:0000256" key="6">
    <source>
        <dbReference type="ARBA" id="ARBA00022737"/>
    </source>
</evidence>
<keyword evidence="8" id="KW-0067">ATP-binding</keyword>
<dbReference type="FunFam" id="3.30.200.20:FF:000404">
    <property type="entry name" value="Putative LRR receptor-like serine/threonine-protein kinase"/>
    <property type="match status" value="1"/>
</dbReference>
<dbReference type="Gene3D" id="1.10.510.10">
    <property type="entry name" value="Transferase(Phosphotransferase) domain 1"/>
    <property type="match status" value="1"/>
</dbReference>
<evidence type="ECO:0000256" key="12">
    <source>
        <dbReference type="ARBA" id="ARBA00023180"/>
    </source>
</evidence>
<dbReference type="Pfam" id="PF13855">
    <property type="entry name" value="LRR_8"/>
    <property type="match status" value="1"/>
</dbReference>
<evidence type="ECO:0000256" key="2">
    <source>
        <dbReference type="ARBA" id="ARBA00022475"/>
    </source>
</evidence>
<dbReference type="InterPro" id="IPR011009">
    <property type="entry name" value="Kinase-like_dom_sf"/>
</dbReference>
<evidence type="ECO:0000259" key="15">
    <source>
        <dbReference type="PROSITE" id="PS50011"/>
    </source>
</evidence>
<keyword evidence="5" id="KW-0732">Signal</keyword>
<keyword evidence="10 14" id="KW-0472">Membrane</keyword>
<dbReference type="InterPro" id="IPR003591">
    <property type="entry name" value="Leu-rich_rpt_typical-subtyp"/>
</dbReference>
<feature type="compositionally biased region" description="Low complexity" evidence="13">
    <location>
        <begin position="1170"/>
        <end position="1180"/>
    </location>
</feature>
<evidence type="ECO:0000256" key="1">
    <source>
        <dbReference type="ARBA" id="ARBA00004251"/>
    </source>
</evidence>
<reference evidence="16" key="1">
    <citation type="submission" date="2017-07" db="EMBL/GenBank/DDBJ databases">
        <title>Taro Niue Genome Assembly and Annotation.</title>
        <authorList>
            <person name="Atibalentja N."/>
            <person name="Keating K."/>
            <person name="Fields C.J."/>
        </authorList>
    </citation>
    <scope>NUCLEOTIDE SEQUENCE</scope>
    <source>
        <strain evidence="16">Niue_2</strain>
        <tissue evidence="16">Leaf</tissue>
    </source>
</reference>
<evidence type="ECO:0000256" key="5">
    <source>
        <dbReference type="ARBA" id="ARBA00022729"/>
    </source>
</evidence>
<dbReference type="SMART" id="SM00365">
    <property type="entry name" value="LRR_SD22"/>
    <property type="match status" value="7"/>
</dbReference>
<evidence type="ECO:0000256" key="11">
    <source>
        <dbReference type="ARBA" id="ARBA00023170"/>
    </source>
</evidence>
<organism evidence="16 17">
    <name type="scientific">Colocasia esculenta</name>
    <name type="common">Wild taro</name>
    <name type="synonym">Arum esculentum</name>
    <dbReference type="NCBI Taxonomy" id="4460"/>
    <lineage>
        <taxon>Eukaryota</taxon>
        <taxon>Viridiplantae</taxon>
        <taxon>Streptophyta</taxon>
        <taxon>Embryophyta</taxon>
        <taxon>Tracheophyta</taxon>
        <taxon>Spermatophyta</taxon>
        <taxon>Magnoliopsida</taxon>
        <taxon>Liliopsida</taxon>
        <taxon>Araceae</taxon>
        <taxon>Aroideae</taxon>
        <taxon>Colocasieae</taxon>
        <taxon>Colocasia</taxon>
    </lineage>
</organism>
<dbReference type="Gene3D" id="3.30.200.20">
    <property type="entry name" value="Phosphorylase Kinase, domain 1"/>
    <property type="match status" value="1"/>
</dbReference>
<gene>
    <name evidence="16" type="ORF">Taro_024382</name>
</gene>
<dbReference type="Pfam" id="PF00069">
    <property type="entry name" value="Pkinase"/>
    <property type="match status" value="1"/>
</dbReference>
<dbReference type="InterPro" id="IPR000719">
    <property type="entry name" value="Prot_kinase_dom"/>
</dbReference>
<feature type="region of interest" description="Disordered" evidence="13">
    <location>
        <begin position="1164"/>
        <end position="1187"/>
    </location>
</feature>
<keyword evidence="7" id="KW-0547">Nucleotide-binding</keyword>
<dbReference type="InterPro" id="IPR001611">
    <property type="entry name" value="Leu-rich_rpt"/>
</dbReference>
<feature type="compositionally biased region" description="Low complexity" evidence="13">
    <location>
        <begin position="822"/>
        <end position="835"/>
    </location>
</feature>
<dbReference type="InterPro" id="IPR032675">
    <property type="entry name" value="LRR_dom_sf"/>
</dbReference>
<sequence>MIGPRGGSASSNPTFECIQHLLSKQEGEGNTPPSEEIQALLHFRQSLEDPLGTLAGWNPDAPSAPCSWRGVSCSSPDDAAGTGRVVELLLPRFQLAGPISDRLPDLSQLRKLSLLGNALNGSIPASFARFRHLRFLLLQYNSLSGPLPVGFPSNLTDLQVLNLAGNHFAGEIPSGLPLGLRSLDLSSNGFSGEIPANISVALGLHLIDLSFNRLGGMVPAGIGQLQGLLYLWLDGNRLEGTLPAALANCSSLLHISLQGNALRGILPAAIGEIPKLQVLSLSHNNLSGSIPASIFFAASPALRTVQLGFNEFTDLAVPPVDAAGAPSPSSGLQILDLKNNRIAGEFPTWLTNLSTLAVLDLSGNEFHGPLPAEIGRLSTLLELRVGRNMLEGGIPDEIERCSSLQVLDLADNRLTGQVPEVLGELRRLRDIWLGGNLLSGEIPTSLANLTGLGTLSLRQNDLTGNIPEEVMQMSNLTFLDISENGLSGEIPTGIGDLRGLQNLNLSKNCFYSTIPASIKNLFNLRSLDLSGQKNKNLSGEVPNELFGLPSLEVVFLGDNSFSGEVPEGFSSLSNLQQLNLSSNAFSGSIPATYGYLKPLTLLSLSHNNISGAIPAELGNCSNLTLLELRANRLSGRIPSEISRLTNLAQLDLGQNTLSGQIPTQISGCSSLVMLLLDQNQLSGDIPEDLSALSMLQSLDLSMNKLTGAIPEGVSRLSGLRYLNVSDNNLEGGIPTTLGLRFDDPALFSGNPDLCGRPLEATCVDGKRRRRRRARLILSICIAAAATVLMTLCCCCCVVSLVRWRLRFVDGRAGVKKRRSPGRRSGSTESGVSSGESGAGGNGGPKLVMFNSKITYAETVEATRQFDEENVLSRGRHGLMFKACYNDGTVLSILRLPSTSADGSVVIDEALFRKEAEALGKVKHRNLTVLRGYYAGPPPDVRLLVYDYMPNGNLATLLQEASHQDGHVLNWPMRHLIALGVARGLAFLHASSIVHGDVKPQSVLFDADFEPHLTDFGLDRMVAATTARGTSTSATVAAVGSMSLGYMSPEVAAAGGDQGSREGDVYSFGIVLLELLTGKRAATFAAAGGEEGEEDIVKWVKRQLQRGQIGELLEPGLLEIDPESSEWEEFLLGVKVGLLCTAPDPLDRPSMSDVVFMLEGCRVGSDPDHVPPASSSTSADPPSQPSPA</sequence>
<evidence type="ECO:0000313" key="16">
    <source>
        <dbReference type="EMBL" id="MQL91767.1"/>
    </source>
</evidence>
<comment type="caution">
    <text evidence="16">The sequence shown here is derived from an EMBL/GenBank/DDBJ whole genome shotgun (WGS) entry which is preliminary data.</text>
</comment>
<dbReference type="OrthoDB" id="676979at2759"/>
<keyword evidence="11" id="KW-0675">Receptor</keyword>
<evidence type="ECO:0000256" key="10">
    <source>
        <dbReference type="ARBA" id="ARBA00023136"/>
    </source>
</evidence>
<dbReference type="PANTHER" id="PTHR48054">
    <property type="entry name" value="RECEPTOR KINASE-LIKE PROTEIN XA21"/>
    <property type="match status" value="1"/>
</dbReference>
<dbReference type="Gene3D" id="3.80.10.10">
    <property type="entry name" value="Ribonuclease Inhibitor"/>
    <property type="match status" value="4"/>
</dbReference>
<dbReference type="InterPro" id="IPR013210">
    <property type="entry name" value="LRR_N_plant-typ"/>
</dbReference>
<evidence type="ECO:0000256" key="4">
    <source>
        <dbReference type="ARBA" id="ARBA00022692"/>
    </source>
</evidence>
<protein>
    <recommendedName>
        <fullName evidence="15">Protein kinase domain-containing protein</fullName>
    </recommendedName>
</protein>
<keyword evidence="6" id="KW-0677">Repeat</keyword>
<proteinExistence type="predicted"/>
<keyword evidence="9 14" id="KW-1133">Transmembrane helix</keyword>
<keyword evidence="12" id="KW-0325">Glycoprotein</keyword>
<evidence type="ECO:0000256" key="14">
    <source>
        <dbReference type="SAM" id="Phobius"/>
    </source>
</evidence>
<dbReference type="Pfam" id="PF08263">
    <property type="entry name" value="LRRNT_2"/>
    <property type="match status" value="1"/>
</dbReference>